<dbReference type="KEGG" id="mou:OU421_01785"/>
<dbReference type="RefSeq" id="WP_268186883.1">
    <property type="nucleotide sequence ID" value="NZ_CP113361.1"/>
</dbReference>
<proteinExistence type="predicted"/>
<organism evidence="1 2">
    <name type="scientific">Methanogenium organophilum</name>
    <dbReference type="NCBI Taxonomy" id="2199"/>
    <lineage>
        <taxon>Archaea</taxon>
        <taxon>Methanobacteriati</taxon>
        <taxon>Methanobacteriota</taxon>
        <taxon>Stenosarchaea group</taxon>
        <taxon>Methanomicrobia</taxon>
        <taxon>Methanomicrobiales</taxon>
        <taxon>Methanomicrobiaceae</taxon>
        <taxon>Methanogenium</taxon>
    </lineage>
</organism>
<evidence type="ECO:0000313" key="1">
    <source>
        <dbReference type="EMBL" id="WAI01626.1"/>
    </source>
</evidence>
<dbReference type="AlphaFoldDB" id="A0A9X9S4Z1"/>
<dbReference type="GeneID" id="76833793"/>
<sequence>MKIQKTKQIALIFAVIAAILFIGLAFEGKAGIALFNNTSQKEIVSNSEEPITYIISNLTRPAEVEITEEDIQRIPKVEGTVQSNGIGNSSEYEEVILSTFLQATDQFSGAGKGMDSYNIKTFDLLTDPDFADPLFLSREKGVKVTIAINSSPGVLENTYWGYLTDASVIAHKIYHSTAGPNTGYLTVSYINEGRESPKLQVSLTAKDAKAFSDQWTENTYLPLTVWSAATIDSSAGIVPYENIDTAIPAPEGIKSLSSDTASTSGITDEYNLYVSKNDLKELLGSYSIEMQDHIQTISSYSTKSDFQGMADASKEMISRATEIEEEIAQLPINPKFIDAADDFLEGLRNYRYAGTYFWYGATFTETEPVETGNNYVQQGFLNNNDALEALDMETIENEMLELPNGNLFPDAKYLYENYEYQDSNQRNDISVKLSALTCTNMYVLSQDGEKEKNLAGYGYMYIFPVIEVHHLGYRGSGSSRITIPDTDDFSVIYNGEEYSDITPSPYVGRTLDTATYVDPAGHPYYKMTLDRKEEFEGILVFKVPQDFDREKAYLALDLGDEKVIWHMTPR</sequence>
<evidence type="ECO:0000313" key="2">
    <source>
        <dbReference type="Proteomes" id="UP001163096"/>
    </source>
</evidence>
<gene>
    <name evidence="1" type="ORF">OU421_01785</name>
</gene>
<name>A0A9X9S4Z1_METOG</name>
<dbReference type="EMBL" id="CP113361">
    <property type="protein sequence ID" value="WAI01626.1"/>
    <property type="molecule type" value="Genomic_DNA"/>
</dbReference>
<reference evidence="1" key="1">
    <citation type="submission" date="2022-11" db="EMBL/GenBank/DDBJ databases">
        <title>Complete genome sequence of Methanogenium organophilum DSM 3596.</title>
        <authorList>
            <person name="Chen S.-C."/>
            <person name="Lai S.-J."/>
            <person name="You Y.-T."/>
        </authorList>
    </citation>
    <scope>NUCLEOTIDE SEQUENCE</scope>
    <source>
        <strain evidence="1">DSM 3596</strain>
    </source>
</reference>
<dbReference type="Proteomes" id="UP001163096">
    <property type="component" value="Chromosome"/>
</dbReference>
<accession>A0A9X9S4Z1</accession>
<keyword evidence="2" id="KW-1185">Reference proteome</keyword>
<protein>
    <submittedName>
        <fullName evidence="1">Uncharacterized protein</fullName>
    </submittedName>
</protein>